<dbReference type="SUPFAM" id="SSF50156">
    <property type="entry name" value="PDZ domain-like"/>
    <property type="match status" value="1"/>
</dbReference>
<organism evidence="6 7">
    <name type="scientific">Candidatus Methylacidiphilum infernorum</name>
    <dbReference type="NCBI Taxonomy" id="511746"/>
    <lineage>
        <taxon>Bacteria</taxon>
        <taxon>Pseudomonadati</taxon>
        <taxon>Verrucomicrobiota</taxon>
        <taxon>Methylacidiphilae</taxon>
        <taxon>Methylacidiphilales</taxon>
        <taxon>Methylacidiphilaceae</taxon>
        <taxon>Methylacidiphilum (ex Ratnadevi et al. 2023)</taxon>
    </lineage>
</organism>
<dbReference type="Pfam" id="PF13365">
    <property type="entry name" value="Trypsin_2"/>
    <property type="match status" value="1"/>
</dbReference>
<protein>
    <submittedName>
        <fullName evidence="6">Trypsin-like peptidase domain-containing protein</fullName>
    </submittedName>
</protein>
<dbReference type="Gene3D" id="2.30.42.10">
    <property type="match status" value="1"/>
</dbReference>
<dbReference type="PANTHER" id="PTHR43343:SF3">
    <property type="entry name" value="PROTEASE DO-LIKE 8, CHLOROPLASTIC"/>
    <property type="match status" value="1"/>
</dbReference>
<dbReference type="PRINTS" id="PR00834">
    <property type="entry name" value="PROTEASES2C"/>
</dbReference>
<accession>A0ABX7PWN8</accession>
<evidence type="ECO:0000256" key="4">
    <source>
        <dbReference type="SAM" id="Phobius"/>
    </source>
</evidence>
<keyword evidence="4" id="KW-0472">Membrane</keyword>
<comment type="similarity">
    <text evidence="1">Belongs to the peptidase S1C family.</text>
</comment>
<dbReference type="InterPro" id="IPR051201">
    <property type="entry name" value="Chloro_Bact_Ser_Proteases"/>
</dbReference>
<reference evidence="6 7" key="1">
    <citation type="submission" date="2020-12" db="EMBL/GenBank/DDBJ databases">
        <authorList>
            <person name="Awala S.I."/>
            <person name="Gwak J.-H."/>
            <person name="Kim S.-J."/>
            <person name="Rhee S.-K."/>
        </authorList>
    </citation>
    <scope>NUCLEOTIDE SEQUENCE [LARGE SCALE GENOMIC DNA]</scope>
    <source>
        <strain evidence="6 7">IT5</strain>
    </source>
</reference>
<dbReference type="PANTHER" id="PTHR43343">
    <property type="entry name" value="PEPTIDASE S12"/>
    <property type="match status" value="1"/>
</dbReference>
<evidence type="ECO:0000313" key="6">
    <source>
        <dbReference type="EMBL" id="QSR87134.1"/>
    </source>
</evidence>
<dbReference type="Gene3D" id="2.40.10.10">
    <property type="entry name" value="Trypsin-like serine proteases"/>
    <property type="match status" value="2"/>
</dbReference>
<dbReference type="SUPFAM" id="SSF50494">
    <property type="entry name" value="Trypsin-like serine proteases"/>
    <property type="match status" value="1"/>
</dbReference>
<keyword evidence="3" id="KW-0378">Hydrolase</keyword>
<proteinExistence type="inferred from homology"/>
<dbReference type="PROSITE" id="PS50106">
    <property type="entry name" value="PDZ"/>
    <property type="match status" value="1"/>
</dbReference>
<dbReference type="InterPro" id="IPR036034">
    <property type="entry name" value="PDZ_sf"/>
</dbReference>
<dbReference type="InterPro" id="IPR001940">
    <property type="entry name" value="Peptidase_S1C"/>
</dbReference>
<dbReference type="Pfam" id="PF17820">
    <property type="entry name" value="PDZ_6"/>
    <property type="match status" value="1"/>
</dbReference>
<evidence type="ECO:0000256" key="3">
    <source>
        <dbReference type="ARBA" id="ARBA00022801"/>
    </source>
</evidence>
<dbReference type="RefSeq" id="WP_206847585.1">
    <property type="nucleotide sequence ID" value="NZ_CP065956.1"/>
</dbReference>
<dbReference type="InterPro" id="IPR009003">
    <property type="entry name" value="Peptidase_S1_PA"/>
</dbReference>
<dbReference type="EMBL" id="CP065956">
    <property type="protein sequence ID" value="QSR87134.1"/>
    <property type="molecule type" value="Genomic_DNA"/>
</dbReference>
<feature type="transmembrane region" description="Helical" evidence="4">
    <location>
        <begin position="35"/>
        <end position="54"/>
    </location>
</feature>
<dbReference type="InterPro" id="IPR001478">
    <property type="entry name" value="PDZ"/>
</dbReference>
<keyword evidence="4" id="KW-0812">Transmembrane</keyword>
<sequence>MTKRNSTDILSLPCLSASTLHCFFPSFRLFFFQSILKIGISFVLFFSFFLLPALPQDSPLYQAEDEPTVIVVKKVMPSVVNISSERIVQKRVQDPFDLFFGRYYSYKERVKSLGSGVLVSAEGYIITCAHVVERSIDRKVQVTLNEKKIETEAKILAVDPTTDLALLKVDSKTALPFLDIQNVSPTLLGQTLIVLGNPVGYQNSVSKGILSAIDRTIETEGGKIEGLLQTDAAINPGNSGGPIVDISGKFVGISSAKFAGEAIEGIGFAIPARRVNIFYRETLAQLKKGPASRKELNIEQVLAKRFGLRVQEINRDLAEAFHVEEGMGLLVSDVDPYGPAAKAGIKPGMIILGIGNRKIDELESYPELLKGIKSGEAVLMTVMMVKESQGFFLSQTATVEVFAR</sequence>
<keyword evidence="2" id="KW-0645">Protease</keyword>
<dbReference type="InterPro" id="IPR043504">
    <property type="entry name" value="Peptidase_S1_PA_chymotrypsin"/>
</dbReference>
<gene>
    <name evidence="6" type="ORF">EM20IM_01955</name>
</gene>
<dbReference type="Proteomes" id="UP000663088">
    <property type="component" value="Chromosome"/>
</dbReference>
<keyword evidence="7" id="KW-1185">Reference proteome</keyword>
<evidence type="ECO:0000256" key="2">
    <source>
        <dbReference type="ARBA" id="ARBA00022670"/>
    </source>
</evidence>
<keyword evidence="4" id="KW-1133">Transmembrane helix</keyword>
<dbReference type="InterPro" id="IPR041489">
    <property type="entry name" value="PDZ_6"/>
</dbReference>
<name>A0ABX7PWN8_9BACT</name>
<evidence type="ECO:0000256" key="1">
    <source>
        <dbReference type="ARBA" id="ARBA00010541"/>
    </source>
</evidence>
<evidence type="ECO:0000313" key="7">
    <source>
        <dbReference type="Proteomes" id="UP000663088"/>
    </source>
</evidence>
<feature type="domain" description="PDZ" evidence="5">
    <location>
        <begin position="295"/>
        <end position="387"/>
    </location>
</feature>
<dbReference type="SMART" id="SM00228">
    <property type="entry name" value="PDZ"/>
    <property type="match status" value="1"/>
</dbReference>
<evidence type="ECO:0000259" key="5">
    <source>
        <dbReference type="PROSITE" id="PS50106"/>
    </source>
</evidence>